<dbReference type="InterPro" id="IPR035466">
    <property type="entry name" value="GlmS/AgaS_SIS"/>
</dbReference>
<name>A0A2A4I3J2_9SPHN</name>
<dbReference type="AlphaFoldDB" id="A0A2A4I3J2"/>
<dbReference type="Gene3D" id="3.40.50.10490">
    <property type="entry name" value="Glucose-6-phosphate isomerase like protein, domain 1"/>
    <property type="match status" value="2"/>
</dbReference>
<organism evidence="4 5">
    <name type="scientific">Sphingomonas adhaesiva</name>
    <dbReference type="NCBI Taxonomy" id="28212"/>
    <lineage>
        <taxon>Bacteria</taxon>
        <taxon>Pseudomonadati</taxon>
        <taxon>Pseudomonadota</taxon>
        <taxon>Alphaproteobacteria</taxon>
        <taxon>Sphingomonadales</taxon>
        <taxon>Sphingomonadaceae</taxon>
        <taxon>Sphingomonas</taxon>
    </lineage>
</organism>
<evidence type="ECO:0000259" key="3">
    <source>
        <dbReference type="PROSITE" id="PS51464"/>
    </source>
</evidence>
<dbReference type="SUPFAM" id="SSF53697">
    <property type="entry name" value="SIS domain"/>
    <property type="match status" value="1"/>
</dbReference>
<dbReference type="EMBL" id="NWVC01000007">
    <property type="protein sequence ID" value="PCG13547.1"/>
    <property type="molecule type" value="Genomic_DNA"/>
</dbReference>
<dbReference type="InterPro" id="IPR001347">
    <property type="entry name" value="SIS_dom"/>
</dbReference>
<reference evidence="4 5" key="1">
    <citation type="submission" date="2017-09" db="EMBL/GenBank/DDBJ databases">
        <title>Sphingomonas adhaesiva DSM 7418, whole genome shotgun sequence.</title>
        <authorList>
            <person name="Feng G."/>
            <person name="Zhu H."/>
        </authorList>
    </citation>
    <scope>NUCLEOTIDE SEQUENCE [LARGE SCALE GENOMIC DNA]</scope>
    <source>
        <strain evidence="4 5">DSM 7418</strain>
    </source>
</reference>
<feature type="domain" description="SIS" evidence="3">
    <location>
        <begin position="38"/>
        <end position="182"/>
    </location>
</feature>
<keyword evidence="2" id="KW-0677">Repeat</keyword>
<keyword evidence="1" id="KW-0032">Aminotransferase</keyword>
<protein>
    <submittedName>
        <fullName evidence="4">Iron dicitrate transport regulator FecR</fullName>
    </submittedName>
</protein>
<proteinExistence type="predicted"/>
<dbReference type="PANTHER" id="PTHR10937:SF8">
    <property type="entry name" value="AMINOTRANSFERASE-RELATED"/>
    <property type="match status" value="1"/>
</dbReference>
<sequence length="347" mass="34955">MTDMIAAQRATLMFAEAGEAGDAVARFLAANGAAIAALAQRLRAAPPAVVVTCARGSSDHAATYGKYLFETLLGVPVASAAPSVASVYAAPVARGEGERLVIAISQSGRSPDLIATVAAHQQAGAHVVALVNDAGSTLATMADTLLPLCAGPETSVAATKSCLVAMAGLAAIAADWAGDDALAAAVVALPTRLPAAFAQDWSAAEGALVAATNLFVLGRGYGFGIAQEAALKLKETCALHAEAFSAAEVRHGPMTIVGEGFPILAFATSDAAGDAVRAVAAEFAERGAIVRMADARGGGALPAEASHPAIEPLLMLQSFYRLANAVSLARGLDPDQPPHLAKVTRTL</sequence>
<dbReference type="PANTHER" id="PTHR10937">
    <property type="entry name" value="GLUCOSAMINE--FRUCTOSE-6-PHOSPHATE AMINOTRANSFERASE, ISOMERIZING"/>
    <property type="match status" value="1"/>
</dbReference>
<dbReference type="PROSITE" id="PS51464">
    <property type="entry name" value="SIS"/>
    <property type="match status" value="2"/>
</dbReference>
<dbReference type="CDD" id="cd05008">
    <property type="entry name" value="SIS_GlmS_GlmD_1"/>
    <property type="match status" value="1"/>
</dbReference>
<dbReference type="GO" id="GO:1901135">
    <property type="term" value="P:carbohydrate derivative metabolic process"/>
    <property type="evidence" value="ECO:0007669"/>
    <property type="project" value="InterPro"/>
</dbReference>
<dbReference type="CDD" id="cd05009">
    <property type="entry name" value="SIS_GlmS_GlmD_2"/>
    <property type="match status" value="1"/>
</dbReference>
<gene>
    <name evidence="4" type="ORF">COA07_13580</name>
</gene>
<accession>A0A2A4I3J2</accession>
<dbReference type="InterPro" id="IPR035490">
    <property type="entry name" value="GlmS/FrlB_SIS"/>
</dbReference>
<evidence type="ECO:0000256" key="2">
    <source>
        <dbReference type="ARBA" id="ARBA00022737"/>
    </source>
</evidence>
<dbReference type="Proteomes" id="UP000218323">
    <property type="component" value="Unassembled WGS sequence"/>
</dbReference>
<dbReference type="InterPro" id="IPR046348">
    <property type="entry name" value="SIS_dom_sf"/>
</dbReference>
<keyword evidence="5" id="KW-1185">Reference proteome</keyword>
<evidence type="ECO:0000313" key="4">
    <source>
        <dbReference type="EMBL" id="PCG13547.1"/>
    </source>
</evidence>
<comment type="caution">
    <text evidence="4">The sequence shown here is derived from an EMBL/GenBank/DDBJ whole genome shotgun (WGS) entry which is preliminary data.</text>
</comment>
<dbReference type="Pfam" id="PF01380">
    <property type="entry name" value="SIS"/>
    <property type="match status" value="2"/>
</dbReference>
<keyword evidence="1" id="KW-0808">Transferase</keyword>
<dbReference type="GO" id="GO:0097367">
    <property type="term" value="F:carbohydrate derivative binding"/>
    <property type="evidence" value="ECO:0007669"/>
    <property type="project" value="InterPro"/>
</dbReference>
<dbReference type="GO" id="GO:0008483">
    <property type="term" value="F:transaminase activity"/>
    <property type="evidence" value="ECO:0007669"/>
    <property type="project" value="UniProtKB-KW"/>
</dbReference>
<dbReference type="RefSeq" id="WP_096641218.1">
    <property type="nucleotide sequence ID" value="NZ_JBHIWA010000022.1"/>
</dbReference>
<feature type="domain" description="SIS" evidence="3">
    <location>
        <begin position="204"/>
        <end position="337"/>
    </location>
</feature>
<evidence type="ECO:0000313" key="5">
    <source>
        <dbReference type="Proteomes" id="UP000218323"/>
    </source>
</evidence>
<evidence type="ECO:0000256" key="1">
    <source>
        <dbReference type="ARBA" id="ARBA00022576"/>
    </source>
</evidence>